<accession>A0A5P9TSH1</accession>
<dbReference type="EMBL" id="KY315522">
    <property type="protein sequence ID" value="QFW36638.1"/>
    <property type="molecule type" value="Genomic_DNA"/>
</dbReference>
<dbReference type="EMBL" id="KY274516">
    <property type="protein sequence ID" value="QFV30602.1"/>
    <property type="molecule type" value="Genomic_DNA"/>
</dbReference>
<protein>
    <submittedName>
        <fullName evidence="3">Uncharacterized protein</fullName>
    </submittedName>
</protein>
<reference evidence="3" key="1">
    <citation type="journal article" date="2018" name="BMC Genomics">
        <title>Comparative genomic, transcriptomic, and proteomic reannotation of human herpesvirus 6.</title>
        <authorList>
            <person name="Greninger A.L."/>
            <person name="Knudsen G.M."/>
            <person name="Roychoudhury P."/>
            <person name="Hanson D.J."/>
            <person name="Sedlak R.H."/>
            <person name="Xie H."/>
            <person name="Guan J."/>
            <person name="Nguyen T."/>
            <person name="Peddu V."/>
            <person name="Boeckh M."/>
            <person name="Huang M.L."/>
            <person name="Cook L."/>
            <person name="Depledge D.P."/>
            <person name="Zerr D.M."/>
            <person name="Koelle D.M."/>
            <person name="Gantt S."/>
            <person name="Yoshikawa T."/>
            <person name="Caserta M."/>
            <person name="Hill J.A."/>
            <person name="Jerome K.R."/>
        </authorList>
    </citation>
    <scope>NUCLEOTIDE SEQUENCE</scope>
    <source>
        <strain evidence="3">HP2C10</strain>
        <strain evidence="2">HP30A9</strain>
    </source>
</reference>
<evidence type="ECO:0000256" key="1">
    <source>
        <dbReference type="SAM" id="MobiDB-lite"/>
    </source>
</evidence>
<name>A0A5P9TSH1_9BETA</name>
<dbReference type="EMBL" id="KY315522">
    <property type="protein sequence ID" value="QFW36648.1"/>
    <property type="molecule type" value="Genomic_DNA"/>
</dbReference>
<evidence type="ECO:0000313" key="3">
    <source>
        <dbReference type="EMBL" id="QFW36638.1"/>
    </source>
</evidence>
<evidence type="ECO:0000313" key="2">
    <source>
        <dbReference type="EMBL" id="QFV30602.1"/>
    </source>
</evidence>
<feature type="compositionally biased region" description="Basic residues" evidence="1">
    <location>
        <begin position="1"/>
        <end position="14"/>
    </location>
</feature>
<proteinExistence type="predicted"/>
<feature type="region of interest" description="Disordered" evidence="1">
    <location>
        <begin position="1"/>
        <end position="30"/>
    </location>
</feature>
<organism evidence="3">
    <name type="scientific">Human betaherpesvirus 6</name>
    <dbReference type="NCBI Taxonomy" id="10368"/>
    <lineage>
        <taxon>Viruses</taxon>
        <taxon>Duplodnaviria</taxon>
        <taxon>Heunggongvirae</taxon>
        <taxon>Peploviricota</taxon>
        <taxon>Herviviricetes</taxon>
        <taxon>Herpesvirales</taxon>
        <taxon>Orthoherpesviridae</taxon>
        <taxon>Betaherpesvirinae</taxon>
        <taxon>Roseolovirus</taxon>
    </lineage>
</organism>
<sequence length="51" mass="5787">MTRISKYKTKKKVRSAQTQEKKKQNRGGDVYPPACMCGVCICARDRIPPCL</sequence>